<dbReference type="AlphaFoldDB" id="A0A7X2TDV6"/>
<dbReference type="EMBL" id="VUMD01000012">
    <property type="protein sequence ID" value="MSS37538.1"/>
    <property type="molecule type" value="Genomic_DNA"/>
</dbReference>
<evidence type="ECO:0000313" key="1">
    <source>
        <dbReference type="EMBL" id="MSS37538.1"/>
    </source>
</evidence>
<evidence type="ECO:0008006" key="3">
    <source>
        <dbReference type="Google" id="ProtNLM"/>
    </source>
</evidence>
<reference evidence="1 2" key="1">
    <citation type="submission" date="2019-08" db="EMBL/GenBank/DDBJ databases">
        <title>In-depth cultivation of the pig gut microbiome towards novel bacterial diversity and tailored functional studies.</title>
        <authorList>
            <person name="Wylensek D."/>
            <person name="Hitch T.C.A."/>
            <person name="Clavel T."/>
        </authorList>
    </citation>
    <scope>NUCLEOTIDE SEQUENCE [LARGE SCALE GENOMIC DNA]</scope>
    <source>
        <strain evidence="1 2">WCA-389-WT-23D1</strain>
    </source>
</reference>
<dbReference type="InterPro" id="IPR022121">
    <property type="entry name" value="Peptidase_M73_camelysin"/>
</dbReference>
<keyword evidence="2" id="KW-1185">Reference proteome</keyword>
<proteinExistence type="predicted"/>
<protein>
    <recommendedName>
        <fullName evidence="3">SipW-cognate class signal peptide</fullName>
    </recommendedName>
</protein>
<sequence>MKKQMIAGMAAAMICVGVIGGTFAWLTSEVETVTNTFTVGNVNISLAETSTPDDDKGIKAGTALTGGGYNYKLFPGSTYSKAPVVTVTDTSETCYVFIKVENGISLIETATQEDKIAAQITNNGWEELSGHDGYYVYSSMIENDADDKALEVFDTFTIAGTVDNDTLADYADAEVVITACAIQAEGFATAEEAFAACPAGFTGISATE</sequence>
<gene>
    <name evidence="1" type="ORF">FYJ39_13365</name>
</gene>
<dbReference type="RefSeq" id="WP_154472988.1">
    <property type="nucleotide sequence ID" value="NZ_DBEWUL010000103.1"/>
</dbReference>
<name>A0A7X2TDV6_9CLOT</name>
<evidence type="ECO:0000313" key="2">
    <source>
        <dbReference type="Proteomes" id="UP000429958"/>
    </source>
</evidence>
<dbReference type="Pfam" id="PF12389">
    <property type="entry name" value="Peptidase_M73"/>
    <property type="match status" value="1"/>
</dbReference>
<dbReference type="NCBIfam" id="TIGR04088">
    <property type="entry name" value="cognate_SipW"/>
    <property type="match status" value="1"/>
</dbReference>
<organism evidence="1 2">
    <name type="scientific">Clostridium porci</name>
    <dbReference type="NCBI Taxonomy" id="2605778"/>
    <lineage>
        <taxon>Bacteria</taxon>
        <taxon>Bacillati</taxon>
        <taxon>Bacillota</taxon>
        <taxon>Clostridia</taxon>
        <taxon>Eubacteriales</taxon>
        <taxon>Clostridiaceae</taxon>
        <taxon>Clostridium</taxon>
    </lineage>
</organism>
<dbReference type="Proteomes" id="UP000429958">
    <property type="component" value="Unassembled WGS sequence"/>
</dbReference>
<accession>A0A7X2TDV6</accession>
<dbReference type="InterPro" id="IPR023833">
    <property type="entry name" value="Signal_pept_SipW-depend-type"/>
</dbReference>
<comment type="caution">
    <text evidence="1">The sequence shown here is derived from an EMBL/GenBank/DDBJ whole genome shotgun (WGS) entry which is preliminary data.</text>
</comment>